<organism evidence="2 3">
    <name type="scientific">Legionella bononiensis</name>
    <dbReference type="NCBI Taxonomy" id="2793102"/>
    <lineage>
        <taxon>Bacteria</taxon>
        <taxon>Pseudomonadati</taxon>
        <taxon>Pseudomonadota</taxon>
        <taxon>Gammaproteobacteria</taxon>
        <taxon>Legionellales</taxon>
        <taxon>Legionellaceae</taxon>
        <taxon>Legionella</taxon>
    </lineage>
</organism>
<evidence type="ECO:0000313" key="3">
    <source>
        <dbReference type="Proteomes" id="UP000809910"/>
    </source>
</evidence>
<gene>
    <name evidence="2" type="ORF">I5282_16935</name>
</gene>
<keyword evidence="1" id="KW-1133">Transmembrane helix</keyword>
<keyword evidence="3" id="KW-1185">Reference proteome</keyword>
<dbReference type="EMBL" id="JADWVN010000030">
    <property type="protein sequence ID" value="MBL7528251.1"/>
    <property type="molecule type" value="Genomic_DNA"/>
</dbReference>
<dbReference type="RefSeq" id="WP_203113704.1">
    <property type="nucleotide sequence ID" value="NZ_JADOBG010000023.1"/>
</dbReference>
<sequence>MWSIINEWFKRNKPYLTMLFLSSLAVGLLVASLSIIFPSVLVAFSSLTLFGIVPLAFLTTLNAPLAVFTLSAIMMVISAGVIAPGIMIGKQLTTIGIHIYSLFAGEENQEAEDITTNSYDYLNKYLQPESYEYVEEDDDEEFHELVSDSSSDDEIDCVPLFDSQVNDAVETNSLLTMH</sequence>
<keyword evidence="1" id="KW-0472">Membrane</keyword>
<keyword evidence="1" id="KW-0812">Transmembrane</keyword>
<proteinExistence type="predicted"/>
<feature type="transmembrane region" description="Helical" evidence="1">
    <location>
        <begin position="15"/>
        <end position="33"/>
    </location>
</feature>
<feature type="transmembrane region" description="Helical" evidence="1">
    <location>
        <begin position="65"/>
        <end position="88"/>
    </location>
</feature>
<accession>A0ABS1WFX5</accession>
<name>A0ABS1WFX5_9GAMM</name>
<evidence type="ECO:0000256" key="1">
    <source>
        <dbReference type="SAM" id="Phobius"/>
    </source>
</evidence>
<dbReference type="Proteomes" id="UP000809910">
    <property type="component" value="Unassembled WGS sequence"/>
</dbReference>
<evidence type="ECO:0000313" key="2">
    <source>
        <dbReference type="EMBL" id="MBL7528251.1"/>
    </source>
</evidence>
<protein>
    <submittedName>
        <fullName evidence="2">Uncharacterized protein</fullName>
    </submittedName>
</protein>
<feature type="transmembrane region" description="Helical" evidence="1">
    <location>
        <begin position="40"/>
        <end position="59"/>
    </location>
</feature>
<reference evidence="2 3" key="1">
    <citation type="submission" date="2020-12" db="EMBL/GenBank/DDBJ databases">
        <title>WGS of Legionella: environmental sample.</title>
        <authorList>
            <person name="Cristino S."/>
            <person name="Girolamini L."/>
            <person name="Salaris S."/>
            <person name="Pascale M.R."/>
            <person name="Mazzotta M."/>
            <person name="Orsini M."/>
            <person name="Grottola A."/>
        </authorList>
    </citation>
    <scope>NUCLEOTIDE SEQUENCE [LARGE SCALE GENOMIC DNA]</scope>
    <source>
        <strain evidence="2 3">30cs62</strain>
    </source>
</reference>
<comment type="caution">
    <text evidence="2">The sequence shown here is derived from an EMBL/GenBank/DDBJ whole genome shotgun (WGS) entry which is preliminary data.</text>
</comment>